<organism evidence="10 11">
    <name type="scientific">Microthyrium microscopicum</name>
    <dbReference type="NCBI Taxonomy" id="703497"/>
    <lineage>
        <taxon>Eukaryota</taxon>
        <taxon>Fungi</taxon>
        <taxon>Dikarya</taxon>
        <taxon>Ascomycota</taxon>
        <taxon>Pezizomycotina</taxon>
        <taxon>Dothideomycetes</taxon>
        <taxon>Dothideomycetes incertae sedis</taxon>
        <taxon>Microthyriales</taxon>
        <taxon>Microthyriaceae</taxon>
        <taxon>Microthyrium</taxon>
    </lineage>
</organism>
<evidence type="ECO:0000256" key="7">
    <source>
        <dbReference type="PROSITE-ProRule" id="PRU00176"/>
    </source>
</evidence>
<feature type="domain" description="RRM" evidence="9">
    <location>
        <begin position="321"/>
        <end position="426"/>
    </location>
</feature>
<evidence type="ECO:0000256" key="6">
    <source>
        <dbReference type="ARBA" id="ARBA00023242"/>
    </source>
</evidence>
<dbReference type="OrthoDB" id="442677at2759"/>
<dbReference type="InterPro" id="IPR035979">
    <property type="entry name" value="RBD_domain_sf"/>
</dbReference>
<comment type="subcellular location">
    <subcellularLocation>
        <location evidence="2">Nucleus</location>
        <location evidence="2">Nucleolus</location>
    </subcellularLocation>
</comment>
<feature type="compositionally biased region" description="Basic and acidic residues" evidence="8">
    <location>
        <begin position="112"/>
        <end position="138"/>
    </location>
</feature>
<dbReference type="InterPro" id="IPR000504">
    <property type="entry name" value="RRM_dom"/>
</dbReference>
<dbReference type="Proteomes" id="UP000799302">
    <property type="component" value="Unassembled WGS sequence"/>
</dbReference>
<name>A0A6A6UU36_9PEZI</name>
<keyword evidence="5 7" id="KW-0694">RNA-binding</keyword>
<evidence type="ECO:0000256" key="5">
    <source>
        <dbReference type="ARBA" id="ARBA00022884"/>
    </source>
</evidence>
<evidence type="ECO:0000259" key="9">
    <source>
        <dbReference type="PROSITE" id="PS50102"/>
    </source>
</evidence>
<evidence type="ECO:0000313" key="11">
    <source>
        <dbReference type="Proteomes" id="UP000799302"/>
    </source>
</evidence>
<dbReference type="GO" id="GO:0019843">
    <property type="term" value="F:rRNA binding"/>
    <property type="evidence" value="ECO:0007669"/>
    <property type="project" value="TreeGrafter"/>
</dbReference>
<dbReference type="PANTHER" id="PTHR23236">
    <property type="entry name" value="EUKARYOTIC TRANSLATION INITIATION FACTOR 4B/4H"/>
    <property type="match status" value="1"/>
</dbReference>
<evidence type="ECO:0000256" key="8">
    <source>
        <dbReference type="SAM" id="MobiDB-lite"/>
    </source>
</evidence>
<dbReference type="AlphaFoldDB" id="A0A6A6UU36"/>
<feature type="region of interest" description="Disordered" evidence="8">
    <location>
        <begin position="1"/>
        <end position="23"/>
    </location>
</feature>
<gene>
    <name evidence="10" type="ORF">BT63DRAFT_435950</name>
</gene>
<dbReference type="Gene3D" id="3.30.70.330">
    <property type="match status" value="2"/>
</dbReference>
<keyword evidence="11" id="KW-1185">Reference proteome</keyword>
<proteinExistence type="inferred from homology"/>
<comment type="function">
    <text evidence="1">Involved in pre-25S rRNA processing.</text>
</comment>
<evidence type="ECO:0000256" key="3">
    <source>
        <dbReference type="ARBA" id="ARBA00007077"/>
    </source>
</evidence>
<protein>
    <recommendedName>
        <fullName evidence="4">Nucleolar protein 12</fullName>
    </recommendedName>
</protein>
<dbReference type="InterPro" id="IPR012677">
    <property type="entry name" value="Nucleotide-bd_a/b_plait_sf"/>
</dbReference>
<evidence type="ECO:0000256" key="2">
    <source>
        <dbReference type="ARBA" id="ARBA00004604"/>
    </source>
</evidence>
<reference evidence="10" key="1">
    <citation type="journal article" date="2020" name="Stud. Mycol.">
        <title>101 Dothideomycetes genomes: a test case for predicting lifestyles and emergence of pathogens.</title>
        <authorList>
            <person name="Haridas S."/>
            <person name="Albert R."/>
            <person name="Binder M."/>
            <person name="Bloem J."/>
            <person name="Labutti K."/>
            <person name="Salamov A."/>
            <person name="Andreopoulos B."/>
            <person name="Baker S."/>
            <person name="Barry K."/>
            <person name="Bills G."/>
            <person name="Bluhm B."/>
            <person name="Cannon C."/>
            <person name="Castanera R."/>
            <person name="Culley D."/>
            <person name="Daum C."/>
            <person name="Ezra D."/>
            <person name="Gonzalez J."/>
            <person name="Henrissat B."/>
            <person name="Kuo A."/>
            <person name="Liang C."/>
            <person name="Lipzen A."/>
            <person name="Lutzoni F."/>
            <person name="Magnuson J."/>
            <person name="Mondo S."/>
            <person name="Nolan M."/>
            <person name="Ohm R."/>
            <person name="Pangilinan J."/>
            <person name="Park H.-J."/>
            <person name="Ramirez L."/>
            <person name="Alfaro M."/>
            <person name="Sun H."/>
            <person name="Tritt A."/>
            <person name="Yoshinaga Y."/>
            <person name="Zwiers L.-H."/>
            <person name="Turgeon B."/>
            <person name="Goodwin S."/>
            <person name="Spatafora J."/>
            <person name="Crous P."/>
            <person name="Grigoriev I."/>
        </authorList>
    </citation>
    <scope>NUCLEOTIDE SEQUENCE</scope>
    <source>
        <strain evidence="10">CBS 115976</strain>
    </source>
</reference>
<dbReference type="SUPFAM" id="SSF54928">
    <property type="entry name" value="RNA-binding domain, RBD"/>
    <property type="match status" value="3"/>
</dbReference>
<evidence type="ECO:0000313" key="10">
    <source>
        <dbReference type="EMBL" id="KAF2674941.1"/>
    </source>
</evidence>
<dbReference type="GO" id="GO:0000463">
    <property type="term" value="P:maturation of LSU-rRNA from tricistronic rRNA transcript (SSU-rRNA, 5.8S rRNA, LSU-rRNA)"/>
    <property type="evidence" value="ECO:0007669"/>
    <property type="project" value="TreeGrafter"/>
</dbReference>
<dbReference type="PANTHER" id="PTHR23236:SF25">
    <property type="entry name" value="RNA-BINDING PROTEIN 34"/>
    <property type="match status" value="1"/>
</dbReference>
<feature type="compositionally biased region" description="Acidic residues" evidence="8">
    <location>
        <begin position="158"/>
        <end position="180"/>
    </location>
</feature>
<dbReference type="EMBL" id="MU004230">
    <property type="protein sequence ID" value="KAF2674941.1"/>
    <property type="molecule type" value="Genomic_DNA"/>
</dbReference>
<evidence type="ECO:0000256" key="1">
    <source>
        <dbReference type="ARBA" id="ARBA00002475"/>
    </source>
</evidence>
<feature type="region of interest" description="Disordered" evidence="8">
    <location>
        <begin position="467"/>
        <end position="543"/>
    </location>
</feature>
<comment type="similarity">
    <text evidence="3">Belongs to the RRM RBM34 family.</text>
</comment>
<dbReference type="Pfam" id="PF00076">
    <property type="entry name" value="RRM_1"/>
    <property type="match status" value="1"/>
</dbReference>
<keyword evidence="6" id="KW-0539">Nucleus</keyword>
<accession>A0A6A6UU36</accession>
<feature type="compositionally biased region" description="Basic and acidic residues" evidence="8">
    <location>
        <begin position="1"/>
        <end position="14"/>
    </location>
</feature>
<feature type="region of interest" description="Disordered" evidence="8">
    <location>
        <begin position="37"/>
        <end position="200"/>
    </location>
</feature>
<dbReference type="PROSITE" id="PS50102">
    <property type="entry name" value="RRM"/>
    <property type="match status" value="1"/>
</dbReference>
<dbReference type="SMART" id="SM00360">
    <property type="entry name" value="RRM"/>
    <property type="match status" value="2"/>
</dbReference>
<evidence type="ECO:0000256" key="4">
    <source>
        <dbReference type="ARBA" id="ARBA00015520"/>
    </source>
</evidence>
<sequence>MAKKDKTAKSDKLTKTSPFLPSLAKRIDNDLAALFVSSAGPIAPPTSQKRDRTVKKSAAKRAATSNSPDEDGEAPSVSSDKSEKSVASEVDSEQDEKPAPPAQPSKKRKRKDAHDNLEARYMERLADEEAKEEAEAKLERRKARASRNEDDSSSSSASEDEEASQDDIISVEEVEEESEDEARPQHVALSKTNDDPEVEKASRTVFLGNVSTEAITSKPAKKTLLTHLASFFPQLSSKISTPKVESIRFRSTAYSSKLPKKAAFMTKELMDTTTKSTNAYVVYSSKSVANEAVKQLNGTIVLDRHLRVDSVAHPSPVVHKRCVFVGNLDFVDDDSQIREEAYQGKDLTKQKSKPPADVEEGLWRSFAKAGTVESVRVIRDSKTRVGKGIAYVQFIDENAVEAALLFDEKKFPPLLPRKLRVTRAKSIKRNAANGPIKRSPGTGANGKIADRSFQGRAGKLLGKAGAFQARNQDRQPAKKQKVNGQYDKAGGKADGMVFEGHRAQSNDTTGLRFGGKKAKGKQGKPNNRSTKRAGAWRKAQAES</sequence>
<dbReference type="GO" id="GO:0005730">
    <property type="term" value="C:nucleolus"/>
    <property type="evidence" value="ECO:0007669"/>
    <property type="project" value="UniProtKB-SubCell"/>
</dbReference>